<organism evidence="4 5">
    <name type="scientific">Eiseniibacteriota bacterium</name>
    <dbReference type="NCBI Taxonomy" id="2212470"/>
    <lineage>
        <taxon>Bacteria</taxon>
        <taxon>Candidatus Eiseniibacteriota</taxon>
    </lineage>
</organism>
<dbReference type="PANTHER" id="PTHR23220">
    <property type="entry name" value="INTEGRIN ALPHA"/>
    <property type="match status" value="1"/>
</dbReference>
<dbReference type="GO" id="GO:0007160">
    <property type="term" value="P:cell-matrix adhesion"/>
    <property type="evidence" value="ECO:0007669"/>
    <property type="project" value="TreeGrafter"/>
</dbReference>
<dbReference type="GO" id="GO:0033627">
    <property type="term" value="P:cell adhesion mediated by integrin"/>
    <property type="evidence" value="ECO:0007669"/>
    <property type="project" value="TreeGrafter"/>
</dbReference>
<dbReference type="Gene3D" id="2.130.10.130">
    <property type="entry name" value="Integrin alpha, N-terminal"/>
    <property type="match status" value="3"/>
</dbReference>
<evidence type="ECO:0000313" key="5">
    <source>
        <dbReference type="Proteomes" id="UP000697710"/>
    </source>
</evidence>
<name>A0A956LXA4_UNCEI</name>
<accession>A0A956LXA4</accession>
<dbReference type="InterPro" id="IPR013519">
    <property type="entry name" value="Int_alpha_beta-p"/>
</dbReference>
<dbReference type="InterPro" id="IPR028994">
    <property type="entry name" value="Integrin_alpha_N"/>
</dbReference>
<dbReference type="SUPFAM" id="SSF69318">
    <property type="entry name" value="Integrin alpha N-terminal domain"/>
    <property type="match status" value="2"/>
</dbReference>
<keyword evidence="1" id="KW-0732">Signal</keyword>
<dbReference type="Proteomes" id="UP000697710">
    <property type="component" value="Unassembled WGS sequence"/>
</dbReference>
<sequence length="541" mass="56172">GLEAAPAWTVSGPNAGDAFGSAVASAGDLNADGYADVIIGAPGADGTAQYGRAYAYLGSASGLATAPAWSVTGDQAGAKLGFSVACAGDVDGDGHSDVIVGAPLYDHPENDEGVAFVYFGFAGGIVGPGYLLESDDAGAQFGFSVGSAGDTNGDGYADVVIGAPYYGSTDQGHAELYRGAPVGSSLVLAKTWTAQHPQAWFGWSVGGADFDQDGLGDVVVGSPGVDNGQEDEGQVWAYRAPFDTNPWFGTDGNIAFGYHGKSLATGDVSGDGFPDILAGAPGQVGQASGSGIAHLWPGNGMWNGGTTNPTIGEGRPRQLLAYTSNLTAVVPLLGAVSGSQMRFGGYLSSPLGRDRIRLEVEVKPLDVAFDGTGTIFSTWADTGEPQAEGSRVFTTLLSPSLNPGAYHWRARLLGERPYWKRSPWIYPTRSTASEMDFRRRMNVSSVETGDVPSLQLAAYPSVFRGATTLRFEQPRTGPAVLRICDASGREVARPVDGILVAGTHQIAWDPGQVGRDVPNGIYFALFDSGSGHATTKLIRVR</sequence>
<dbReference type="InterPro" id="IPR013517">
    <property type="entry name" value="FG-GAP"/>
</dbReference>
<dbReference type="Gene3D" id="2.60.40.4070">
    <property type="match status" value="1"/>
</dbReference>
<dbReference type="AlphaFoldDB" id="A0A956LXA4"/>
<evidence type="ECO:0000256" key="1">
    <source>
        <dbReference type="ARBA" id="ARBA00022729"/>
    </source>
</evidence>
<dbReference type="PANTHER" id="PTHR23220:SF122">
    <property type="entry name" value="INTEGRIN ALPHA-PS1"/>
    <property type="match status" value="1"/>
</dbReference>
<gene>
    <name evidence="4" type="ORF">KC729_04815</name>
</gene>
<evidence type="ECO:0000256" key="2">
    <source>
        <dbReference type="ARBA" id="ARBA00022737"/>
    </source>
</evidence>
<dbReference type="EMBL" id="JAGQHR010000093">
    <property type="protein sequence ID" value="MCA9726983.1"/>
    <property type="molecule type" value="Genomic_DNA"/>
</dbReference>
<dbReference type="GO" id="GO:0008305">
    <property type="term" value="C:integrin complex"/>
    <property type="evidence" value="ECO:0007669"/>
    <property type="project" value="InterPro"/>
</dbReference>
<evidence type="ECO:0000313" key="4">
    <source>
        <dbReference type="EMBL" id="MCA9726983.1"/>
    </source>
</evidence>
<dbReference type="PRINTS" id="PR01185">
    <property type="entry name" value="INTEGRINA"/>
</dbReference>
<keyword evidence="2" id="KW-0677">Repeat</keyword>
<evidence type="ECO:0000256" key="3">
    <source>
        <dbReference type="ARBA" id="ARBA00023180"/>
    </source>
</evidence>
<keyword evidence="3" id="KW-0325">Glycoprotein</keyword>
<dbReference type="SMART" id="SM00191">
    <property type="entry name" value="Int_alpha"/>
    <property type="match status" value="5"/>
</dbReference>
<protein>
    <submittedName>
        <fullName evidence="4">FG-GAP repeat protein</fullName>
    </submittedName>
</protein>
<dbReference type="InterPro" id="IPR000413">
    <property type="entry name" value="Integrin_alpha"/>
</dbReference>
<comment type="caution">
    <text evidence="4">The sequence shown here is derived from an EMBL/GenBank/DDBJ whole genome shotgun (WGS) entry which is preliminary data.</text>
</comment>
<reference evidence="4" key="1">
    <citation type="submission" date="2020-04" db="EMBL/GenBank/DDBJ databases">
        <authorList>
            <person name="Zhang T."/>
        </authorList>
    </citation>
    <scope>NUCLEOTIDE SEQUENCE</scope>
    <source>
        <strain evidence="4">HKST-UBA01</strain>
    </source>
</reference>
<dbReference type="GO" id="GO:0009897">
    <property type="term" value="C:external side of plasma membrane"/>
    <property type="evidence" value="ECO:0007669"/>
    <property type="project" value="TreeGrafter"/>
</dbReference>
<dbReference type="GO" id="GO:0007229">
    <property type="term" value="P:integrin-mediated signaling pathway"/>
    <property type="evidence" value="ECO:0007669"/>
    <property type="project" value="TreeGrafter"/>
</dbReference>
<feature type="non-terminal residue" evidence="4">
    <location>
        <position position="1"/>
    </location>
</feature>
<proteinExistence type="predicted"/>
<reference evidence="4" key="2">
    <citation type="journal article" date="2021" name="Microbiome">
        <title>Successional dynamics and alternative stable states in a saline activated sludge microbial community over 9 years.</title>
        <authorList>
            <person name="Wang Y."/>
            <person name="Ye J."/>
            <person name="Ju F."/>
            <person name="Liu L."/>
            <person name="Boyd J.A."/>
            <person name="Deng Y."/>
            <person name="Parks D.H."/>
            <person name="Jiang X."/>
            <person name="Yin X."/>
            <person name="Woodcroft B.J."/>
            <person name="Tyson G.W."/>
            <person name="Hugenholtz P."/>
            <person name="Polz M.F."/>
            <person name="Zhang T."/>
        </authorList>
    </citation>
    <scope>NUCLEOTIDE SEQUENCE</scope>
    <source>
        <strain evidence="4">HKST-UBA01</strain>
    </source>
</reference>
<dbReference type="GO" id="GO:0098609">
    <property type="term" value="P:cell-cell adhesion"/>
    <property type="evidence" value="ECO:0007669"/>
    <property type="project" value="TreeGrafter"/>
</dbReference>
<dbReference type="PROSITE" id="PS51470">
    <property type="entry name" value="FG_GAP"/>
    <property type="match status" value="5"/>
</dbReference>
<dbReference type="Pfam" id="PF01839">
    <property type="entry name" value="FG-GAP"/>
    <property type="match status" value="5"/>
</dbReference>
<dbReference type="GO" id="GO:0005178">
    <property type="term" value="F:integrin binding"/>
    <property type="evidence" value="ECO:0007669"/>
    <property type="project" value="TreeGrafter"/>
</dbReference>